<accession>A0A0D4C373</accession>
<evidence type="ECO:0000313" key="3">
    <source>
        <dbReference type="EMBL" id="AJT43033.1"/>
    </source>
</evidence>
<feature type="domain" description="YCII-related" evidence="2">
    <location>
        <begin position="1"/>
        <end position="81"/>
    </location>
</feature>
<keyword evidence="4" id="KW-1185">Reference proteome</keyword>
<dbReference type="OrthoDB" id="9814407at2"/>
<dbReference type="SUPFAM" id="SSF54909">
    <property type="entry name" value="Dimeric alpha+beta barrel"/>
    <property type="match status" value="1"/>
</dbReference>
<evidence type="ECO:0000256" key="1">
    <source>
        <dbReference type="ARBA" id="ARBA00007689"/>
    </source>
</evidence>
<protein>
    <recommendedName>
        <fullName evidence="2">YCII-related domain-containing protein</fullName>
    </recommendedName>
</protein>
<dbReference type="STRING" id="1618207.UM93_10250"/>
<dbReference type="Proteomes" id="UP000061839">
    <property type="component" value="Chromosome"/>
</dbReference>
<name>A0A0D4C373_9MICC</name>
<dbReference type="KEGG" id="ari:UM93_10250"/>
<reference evidence="3 4" key="1">
    <citation type="journal article" date="2015" name="Genome Announc.">
        <title>Complete Genome Sequencing of Protease-Producing Novel Arthrobacter sp. Strain IHBB 11108 Using PacBio Single-Molecule Real-Time Sequencing Technology.</title>
        <authorList>
            <person name="Kiran S."/>
            <person name="Swarnkar M.K."/>
            <person name="Pal M."/>
            <person name="Thakur R."/>
            <person name="Tewari R."/>
            <person name="Singh A.K."/>
            <person name="Gulati A."/>
        </authorList>
    </citation>
    <scope>NUCLEOTIDE SEQUENCE [LARGE SCALE GENOMIC DNA]</scope>
    <source>
        <strain evidence="3 4">IHBB 11108</strain>
    </source>
</reference>
<dbReference type="PATRIC" id="fig|1618207.4.peg.2081"/>
<gene>
    <name evidence="3" type="ORF">UM93_10250</name>
</gene>
<comment type="similarity">
    <text evidence="1">Belongs to the YciI family.</text>
</comment>
<evidence type="ECO:0000259" key="2">
    <source>
        <dbReference type="Pfam" id="PF03795"/>
    </source>
</evidence>
<dbReference type="EMBL" id="CP011005">
    <property type="protein sequence ID" value="AJT43033.1"/>
    <property type="molecule type" value="Genomic_DNA"/>
</dbReference>
<dbReference type="AlphaFoldDB" id="A0A0D4C373"/>
<dbReference type="HOGENOM" id="CLU_110355_6_1_11"/>
<dbReference type="InterPro" id="IPR011008">
    <property type="entry name" value="Dimeric_a/b-barrel"/>
</dbReference>
<dbReference type="PANTHER" id="PTHR37828:SF1">
    <property type="entry name" value="YCII-RELATED DOMAIN-CONTAINING PROTEIN"/>
    <property type="match status" value="1"/>
</dbReference>
<dbReference type="Gene3D" id="3.30.70.1060">
    <property type="entry name" value="Dimeric alpha+beta barrel"/>
    <property type="match status" value="1"/>
</dbReference>
<dbReference type="RefSeq" id="WP_045077222.1">
    <property type="nucleotide sequence ID" value="NZ_CP011005.1"/>
</dbReference>
<organism evidence="3 4">
    <name type="scientific">Psychromicrobium lacuslunae</name>
    <dbReference type="NCBI Taxonomy" id="1618207"/>
    <lineage>
        <taxon>Bacteria</taxon>
        <taxon>Bacillati</taxon>
        <taxon>Actinomycetota</taxon>
        <taxon>Actinomycetes</taxon>
        <taxon>Micrococcales</taxon>
        <taxon>Micrococcaceae</taxon>
        <taxon>Psychromicrobium</taxon>
    </lineage>
</organism>
<dbReference type="Pfam" id="PF03795">
    <property type="entry name" value="YCII"/>
    <property type="match status" value="1"/>
</dbReference>
<dbReference type="PANTHER" id="PTHR37828">
    <property type="entry name" value="GSR2449 PROTEIN"/>
    <property type="match status" value="1"/>
</dbReference>
<sequence length="93" mass="10283">MFVISLNYLVELERVDRAIPAHTAWLEENFADGVFLASGRKIPRTGGIILAAGVDRKELDRRLAADPFQTAGIAEYSVTEFEPSKFKTGLSLN</sequence>
<dbReference type="InterPro" id="IPR005545">
    <property type="entry name" value="YCII"/>
</dbReference>
<proteinExistence type="inferred from homology"/>
<evidence type="ECO:0000313" key="4">
    <source>
        <dbReference type="Proteomes" id="UP000061839"/>
    </source>
</evidence>